<evidence type="ECO:0000313" key="2">
    <source>
        <dbReference type="Ensembl" id="ENSFCTP00005031878.1"/>
    </source>
</evidence>
<dbReference type="GeneTree" id="ENSGT00390000004336"/>
<dbReference type="PANTHER" id="PTHR15581:SF0">
    <property type="entry name" value="CENTROMERE PROTEIN R"/>
    <property type="match status" value="1"/>
</dbReference>
<feature type="compositionally biased region" description="Polar residues" evidence="1">
    <location>
        <begin position="157"/>
        <end position="178"/>
    </location>
</feature>
<sequence>APAVPPTYAADRKFQSTRKLANHKRRPVPELALSFWKCLPLAGTGVSACRLSLVPSVGLEADSRTGLLSHRCRRPAEKPLISGPCDGKEGGAAGGFTGPLPSLGPTIVGHCCAQTDSRWNKKACPRTSDRVKRSLKLDHLLEAKSFDSSKITRKNSITTYSPTTGTCQMSPFASPASSKEQDHKSEPSNGKRKKMNHLSLNERKESTTKDNDEFMVLLSQVEKSSEEILEIMQNLSSIQALEGSRELGKLIGISCMSCFFLQKEMQKTKELMTKVTKQKLFEKKSSGPPNKELYHLDSYEFLKGILN</sequence>
<keyword evidence="3" id="KW-1185">Reference proteome</keyword>
<feature type="region of interest" description="Disordered" evidence="1">
    <location>
        <begin position="157"/>
        <end position="207"/>
    </location>
</feature>
<dbReference type="PANTHER" id="PTHR15581">
    <property type="entry name" value="CENTROMERE PROTEIN R"/>
    <property type="match status" value="1"/>
</dbReference>
<proteinExistence type="predicted"/>
<organism evidence="2 3">
    <name type="scientific">Felis catus</name>
    <name type="common">Cat</name>
    <name type="synonym">Felis silvestris catus</name>
    <dbReference type="NCBI Taxonomy" id="9685"/>
    <lineage>
        <taxon>Eukaryota</taxon>
        <taxon>Metazoa</taxon>
        <taxon>Chordata</taxon>
        <taxon>Craniata</taxon>
        <taxon>Vertebrata</taxon>
        <taxon>Euteleostomi</taxon>
        <taxon>Mammalia</taxon>
        <taxon>Eutheria</taxon>
        <taxon>Laurasiatheria</taxon>
        <taxon>Carnivora</taxon>
        <taxon>Feliformia</taxon>
        <taxon>Felidae</taxon>
        <taxon>Felinae</taxon>
        <taxon>Felis</taxon>
    </lineage>
</organism>
<evidence type="ECO:0008006" key="4">
    <source>
        <dbReference type="Google" id="ProtNLM"/>
    </source>
</evidence>
<dbReference type="Proteomes" id="UP000823872">
    <property type="component" value="Chromosome C1"/>
</dbReference>
<reference evidence="2" key="3">
    <citation type="submission" date="2025-09" db="UniProtKB">
        <authorList>
            <consortium name="Ensembl"/>
        </authorList>
    </citation>
    <scope>IDENTIFICATION</scope>
    <source>
        <strain evidence="2">breed Abyssinian</strain>
    </source>
</reference>
<dbReference type="InterPro" id="IPR009601">
    <property type="entry name" value="CENP-R"/>
</dbReference>
<dbReference type="Ensembl" id="ENSFCTT00005044689.1">
    <property type="protein sequence ID" value="ENSFCTP00005031878.1"/>
    <property type="gene ID" value="ENSFCTG00005015535.1"/>
</dbReference>
<reference evidence="2 3" key="1">
    <citation type="submission" date="2021-02" db="EMBL/GenBank/DDBJ databases">
        <title>Safari Cat Assemblies.</title>
        <authorList>
            <person name="Bredemeyer K.R."/>
            <person name="Murphy W.J."/>
        </authorList>
    </citation>
    <scope>NUCLEOTIDE SEQUENCE [LARGE SCALE GENOMIC DNA]</scope>
</reference>
<protein>
    <recommendedName>
        <fullName evidence="4">Centromere protein R</fullName>
    </recommendedName>
</protein>
<evidence type="ECO:0000313" key="3">
    <source>
        <dbReference type="Proteomes" id="UP000823872"/>
    </source>
</evidence>
<reference evidence="2" key="2">
    <citation type="submission" date="2025-08" db="UniProtKB">
        <authorList>
            <consortium name="Ensembl"/>
        </authorList>
    </citation>
    <scope>IDENTIFICATION</scope>
    <source>
        <strain evidence="2">breed Abyssinian</strain>
    </source>
</reference>
<dbReference type="Pfam" id="PF06729">
    <property type="entry name" value="CENP-R"/>
    <property type="match status" value="1"/>
</dbReference>
<gene>
    <name evidence="2" type="primary">SEPTIN6</name>
</gene>
<accession>A0ABI7YBA2</accession>
<name>A0ABI7YBA2_FELCA</name>
<evidence type="ECO:0000256" key="1">
    <source>
        <dbReference type="SAM" id="MobiDB-lite"/>
    </source>
</evidence>